<feature type="domain" description="RNA polymerase sigma factor 70 region 4 type 2" evidence="9">
    <location>
        <begin position="124"/>
        <end position="173"/>
    </location>
</feature>
<evidence type="ECO:0000256" key="1">
    <source>
        <dbReference type="ARBA" id="ARBA00010641"/>
    </source>
</evidence>
<evidence type="ECO:0000256" key="3">
    <source>
        <dbReference type="ARBA" id="ARBA00023082"/>
    </source>
</evidence>
<evidence type="ECO:0000256" key="7">
    <source>
        <dbReference type="SAM" id="Phobius"/>
    </source>
</evidence>
<evidence type="ECO:0000256" key="4">
    <source>
        <dbReference type="ARBA" id="ARBA00023125"/>
    </source>
</evidence>
<dbReference type="EMBL" id="CP046401">
    <property type="protein sequence ID" value="QGY46056.1"/>
    <property type="molecule type" value="Genomic_DNA"/>
</dbReference>
<organism evidence="10 11">
    <name type="scientific">Maribellus comscasis</name>
    <dbReference type="NCBI Taxonomy" id="2681766"/>
    <lineage>
        <taxon>Bacteria</taxon>
        <taxon>Pseudomonadati</taxon>
        <taxon>Bacteroidota</taxon>
        <taxon>Bacteroidia</taxon>
        <taxon>Marinilabiliales</taxon>
        <taxon>Prolixibacteraceae</taxon>
        <taxon>Maribellus</taxon>
    </lineage>
</organism>
<dbReference type="InterPro" id="IPR036388">
    <property type="entry name" value="WH-like_DNA-bd_sf"/>
</dbReference>
<keyword evidence="7" id="KW-0812">Transmembrane</keyword>
<dbReference type="InterPro" id="IPR013324">
    <property type="entry name" value="RNA_pol_sigma_r3/r4-like"/>
</dbReference>
<dbReference type="InterPro" id="IPR007627">
    <property type="entry name" value="RNA_pol_sigma70_r2"/>
</dbReference>
<dbReference type="InterPro" id="IPR013249">
    <property type="entry name" value="RNA_pol_sigma70_r4_t2"/>
</dbReference>
<dbReference type="Pfam" id="PF04542">
    <property type="entry name" value="Sigma70_r2"/>
    <property type="match status" value="1"/>
</dbReference>
<name>A0A6I6JSR5_9BACT</name>
<reference evidence="10 11" key="1">
    <citation type="submission" date="2019-11" db="EMBL/GenBank/DDBJ databases">
        <authorList>
            <person name="Zheng R.K."/>
            <person name="Sun C.M."/>
        </authorList>
    </citation>
    <scope>NUCLEOTIDE SEQUENCE [LARGE SCALE GENOMIC DNA]</scope>
    <source>
        <strain evidence="10 11">WC007</strain>
    </source>
</reference>
<protein>
    <recommendedName>
        <fullName evidence="6">RNA polymerase sigma factor</fullName>
    </recommendedName>
</protein>
<dbReference type="SUPFAM" id="SSF88946">
    <property type="entry name" value="Sigma2 domain of RNA polymerase sigma factors"/>
    <property type="match status" value="1"/>
</dbReference>
<dbReference type="AlphaFoldDB" id="A0A6I6JSR5"/>
<keyword evidence="4 6" id="KW-0238">DNA-binding</keyword>
<gene>
    <name evidence="10" type="ORF">GM418_21010</name>
</gene>
<feature type="domain" description="RNA polymerase sigma-70 region 2" evidence="8">
    <location>
        <begin position="25"/>
        <end position="90"/>
    </location>
</feature>
<feature type="transmembrane region" description="Helical" evidence="7">
    <location>
        <begin position="177"/>
        <end position="194"/>
    </location>
</feature>
<keyword evidence="11" id="KW-1185">Reference proteome</keyword>
<evidence type="ECO:0000313" key="11">
    <source>
        <dbReference type="Proteomes" id="UP000428260"/>
    </source>
</evidence>
<dbReference type="NCBIfam" id="TIGR02985">
    <property type="entry name" value="Sig70_bacteroi1"/>
    <property type="match status" value="1"/>
</dbReference>
<evidence type="ECO:0000313" key="10">
    <source>
        <dbReference type="EMBL" id="QGY46056.1"/>
    </source>
</evidence>
<evidence type="ECO:0000259" key="9">
    <source>
        <dbReference type="Pfam" id="PF08281"/>
    </source>
</evidence>
<keyword evidence="2 6" id="KW-0805">Transcription regulation</keyword>
<keyword evidence="7" id="KW-0472">Membrane</keyword>
<accession>A0A6I6JSR5</accession>
<keyword evidence="7" id="KW-1133">Transmembrane helix</keyword>
<dbReference type="NCBIfam" id="TIGR02937">
    <property type="entry name" value="sigma70-ECF"/>
    <property type="match status" value="1"/>
</dbReference>
<dbReference type="KEGG" id="mcos:GM418_21010"/>
<dbReference type="SUPFAM" id="SSF88659">
    <property type="entry name" value="Sigma3 and sigma4 domains of RNA polymerase sigma factors"/>
    <property type="match status" value="1"/>
</dbReference>
<dbReference type="GO" id="GO:0006352">
    <property type="term" value="P:DNA-templated transcription initiation"/>
    <property type="evidence" value="ECO:0007669"/>
    <property type="project" value="InterPro"/>
</dbReference>
<proteinExistence type="inferred from homology"/>
<evidence type="ECO:0000259" key="8">
    <source>
        <dbReference type="Pfam" id="PF04542"/>
    </source>
</evidence>
<dbReference type="InterPro" id="IPR000838">
    <property type="entry name" value="RNA_pol_sigma70_ECF_CS"/>
</dbReference>
<dbReference type="Gene3D" id="1.10.10.10">
    <property type="entry name" value="Winged helix-like DNA-binding domain superfamily/Winged helix DNA-binding domain"/>
    <property type="match status" value="1"/>
</dbReference>
<dbReference type="CDD" id="cd06171">
    <property type="entry name" value="Sigma70_r4"/>
    <property type="match status" value="1"/>
</dbReference>
<keyword evidence="5 6" id="KW-0804">Transcription</keyword>
<dbReference type="PROSITE" id="PS01063">
    <property type="entry name" value="SIGMA70_ECF"/>
    <property type="match status" value="1"/>
</dbReference>
<dbReference type="InterPro" id="IPR013325">
    <property type="entry name" value="RNA_pol_sigma_r2"/>
</dbReference>
<evidence type="ECO:0000256" key="6">
    <source>
        <dbReference type="RuleBase" id="RU000716"/>
    </source>
</evidence>
<dbReference type="Gene3D" id="1.10.1740.10">
    <property type="match status" value="1"/>
</dbReference>
<dbReference type="InterPro" id="IPR014327">
    <property type="entry name" value="RNA_pol_sigma70_bacteroid"/>
</dbReference>
<dbReference type="InterPro" id="IPR039425">
    <property type="entry name" value="RNA_pol_sigma-70-like"/>
</dbReference>
<comment type="similarity">
    <text evidence="1 6">Belongs to the sigma-70 factor family. ECF subfamily.</text>
</comment>
<dbReference type="Proteomes" id="UP000428260">
    <property type="component" value="Chromosome"/>
</dbReference>
<sequence>MPASFSNKKLIMNLQKGDEASFTQLYHLYEGQLYRYVLSIVKSPDLTDDVLQEVFIKIWEQRGLLNPERSFQTFLFTVAKNHVLNLMKRASLDDKIRSEIFLYAEKESVPVEESFDFRETESLINQAIANLPAQQKKIFELCKIKGLTYEETAKQLSITSGTVNTQMVKSLKAIREYLNMNGVLTTSFFLLFFLR</sequence>
<dbReference type="PANTHER" id="PTHR43133">
    <property type="entry name" value="RNA POLYMERASE ECF-TYPE SIGMA FACTO"/>
    <property type="match status" value="1"/>
</dbReference>
<evidence type="ECO:0000256" key="5">
    <source>
        <dbReference type="ARBA" id="ARBA00023163"/>
    </source>
</evidence>
<dbReference type="Pfam" id="PF08281">
    <property type="entry name" value="Sigma70_r4_2"/>
    <property type="match status" value="1"/>
</dbReference>
<dbReference type="InterPro" id="IPR014284">
    <property type="entry name" value="RNA_pol_sigma-70_dom"/>
</dbReference>
<evidence type="ECO:0000256" key="2">
    <source>
        <dbReference type="ARBA" id="ARBA00023015"/>
    </source>
</evidence>
<dbReference type="PANTHER" id="PTHR43133:SF46">
    <property type="entry name" value="RNA POLYMERASE SIGMA-70 FACTOR ECF SUBFAMILY"/>
    <property type="match status" value="1"/>
</dbReference>
<dbReference type="GO" id="GO:0016987">
    <property type="term" value="F:sigma factor activity"/>
    <property type="evidence" value="ECO:0007669"/>
    <property type="project" value="UniProtKB-KW"/>
</dbReference>
<dbReference type="GO" id="GO:0003677">
    <property type="term" value="F:DNA binding"/>
    <property type="evidence" value="ECO:0007669"/>
    <property type="project" value="UniProtKB-KW"/>
</dbReference>
<keyword evidence="3 6" id="KW-0731">Sigma factor</keyword>